<reference evidence="2 3" key="1">
    <citation type="submission" date="2019-02" db="EMBL/GenBank/DDBJ databases">
        <title>Deep-cultivation of Planctomycetes and their phenomic and genomic characterization uncovers novel biology.</title>
        <authorList>
            <person name="Wiegand S."/>
            <person name="Jogler M."/>
            <person name="Boedeker C."/>
            <person name="Pinto D."/>
            <person name="Vollmers J."/>
            <person name="Rivas-Marin E."/>
            <person name="Kohn T."/>
            <person name="Peeters S.H."/>
            <person name="Heuer A."/>
            <person name="Rast P."/>
            <person name="Oberbeckmann S."/>
            <person name="Bunk B."/>
            <person name="Jeske O."/>
            <person name="Meyerdierks A."/>
            <person name="Storesund J.E."/>
            <person name="Kallscheuer N."/>
            <person name="Luecker S."/>
            <person name="Lage O.M."/>
            <person name="Pohl T."/>
            <person name="Merkel B.J."/>
            <person name="Hornburger P."/>
            <person name="Mueller R.-W."/>
            <person name="Bruemmer F."/>
            <person name="Labrenz M."/>
            <person name="Spormann A.M."/>
            <person name="Op Den Camp H."/>
            <person name="Overmann J."/>
            <person name="Amann R."/>
            <person name="Jetten M.S.M."/>
            <person name="Mascher T."/>
            <person name="Medema M.H."/>
            <person name="Devos D.P."/>
            <person name="Kaster A.-K."/>
            <person name="Ovreas L."/>
            <person name="Rohde M."/>
            <person name="Galperin M.Y."/>
            <person name="Jogler C."/>
        </authorList>
    </citation>
    <scope>NUCLEOTIDE SEQUENCE [LARGE SCALE GENOMIC DNA]</scope>
    <source>
        <strain evidence="2 3">Pla22</strain>
    </source>
</reference>
<feature type="domain" description="Helix-turn-helix" evidence="1">
    <location>
        <begin position="25"/>
        <end position="74"/>
    </location>
</feature>
<dbReference type="SUPFAM" id="SSF46955">
    <property type="entry name" value="Putative DNA-binding domain"/>
    <property type="match status" value="1"/>
</dbReference>
<evidence type="ECO:0000313" key="3">
    <source>
        <dbReference type="Proteomes" id="UP000316598"/>
    </source>
</evidence>
<organism evidence="2 3">
    <name type="scientific">Rubripirellula amarantea</name>
    <dbReference type="NCBI Taxonomy" id="2527999"/>
    <lineage>
        <taxon>Bacteria</taxon>
        <taxon>Pseudomonadati</taxon>
        <taxon>Planctomycetota</taxon>
        <taxon>Planctomycetia</taxon>
        <taxon>Pirellulales</taxon>
        <taxon>Pirellulaceae</taxon>
        <taxon>Rubripirellula</taxon>
    </lineage>
</organism>
<comment type="caution">
    <text evidence="2">The sequence shown here is derived from an EMBL/GenBank/DDBJ whole genome shotgun (WGS) entry which is preliminary data.</text>
</comment>
<evidence type="ECO:0000259" key="1">
    <source>
        <dbReference type="Pfam" id="PF12728"/>
    </source>
</evidence>
<dbReference type="AlphaFoldDB" id="A0A5C5WVI3"/>
<proteinExistence type="predicted"/>
<sequence>MTNSMMPKASEAIVDTVRDGHKRAMMSVDDVAAELGCSSRHVRRMIDGQRLPRPIRLGSLVRILRSDFDRWLADGCPNVRNASKRGRT</sequence>
<accession>A0A5C5WVI3</accession>
<keyword evidence="3" id="KW-1185">Reference proteome</keyword>
<evidence type="ECO:0000313" key="2">
    <source>
        <dbReference type="EMBL" id="TWT54717.1"/>
    </source>
</evidence>
<dbReference type="Pfam" id="PF12728">
    <property type="entry name" value="HTH_17"/>
    <property type="match status" value="1"/>
</dbReference>
<dbReference type="EMBL" id="SJPI01000001">
    <property type="protein sequence ID" value="TWT54717.1"/>
    <property type="molecule type" value="Genomic_DNA"/>
</dbReference>
<protein>
    <submittedName>
        <fullName evidence="2">Helix-turn-helix domain protein</fullName>
    </submittedName>
</protein>
<name>A0A5C5WVI3_9BACT</name>
<dbReference type="InterPro" id="IPR041657">
    <property type="entry name" value="HTH_17"/>
</dbReference>
<dbReference type="InterPro" id="IPR010093">
    <property type="entry name" value="SinI_DNA-bd"/>
</dbReference>
<dbReference type="Proteomes" id="UP000316598">
    <property type="component" value="Unassembled WGS sequence"/>
</dbReference>
<dbReference type="InterPro" id="IPR009061">
    <property type="entry name" value="DNA-bd_dom_put_sf"/>
</dbReference>
<gene>
    <name evidence="2" type="ORF">Pla22_23680</name>
</gene>
<dbReference type="OrthoDB" id="291753at2"/>
<dbReference type="GO" id="GO:0003677">
    <property type="term" value="F:DNA binding"/>
    <property type="evidence" value="ECO:0007669"/>
    <property type="project" value="InterPro"/>
</dbReference>
<dbReference type="NCBIfam" id="TIGR01764">
    <property type="entry name" value="excise"/>
    <property type="match status" value="1"/>
</dbReference>